<dbReference type="InterPro" id="IPR035965">
    <property type="entry name" value="PAS-like_dom_sf"/>
</dbReference>
<proteinExistence type="predicted"/>
<dbReference type="InterPro" id="IPR036097">
    <property type="entry name" value="HisK_dim/P_sf"/>
</dbReference>
<dbReference type="CDD" id="cd00082">
    <property type="entry name" value="HisKA"/>
    <property type="match status" value="1"/>
</dbReference>
<organism evidence="11 12">
    <name type="scientific">Paeniglutamicibacter terrestris</name>
    <dbReference type="NCBI Taxonomy" id="2723403"/>
    <lineage>
        <taxon>Bacteria</taxon>
        <taxon>Bacillati</taxon>
        <taxon>Actinomycetota</taxon>
        <taxon>Actinomycetes</taxon>
        <taxon>Micrococcales</taxon>
        <taxon>Micrococcaceae</taxon>
        <taxon>Paeniglutamicibacter</taxon>
    </lineage>
</organism>
<dbReference type="SUPFAM" id="SSF47384">
    <property type="entry name" value="Homodimeric domain of signal transducing histidine kinase"/>
    <property type="match status" value="1"/>
</dbReference>
<evidence type="ECO:0000259" key="10">
    <source>
        <dbReference type="PROSITE" id="PS50112"/>
    </source>
</evidence>
<evidence type="ECO:0000256" key="7">
    <source>
        <dbReference type="ARBA" id="ARBA00023012"/>
    </source>
</evidence>
<keyword evidence="7" id="KW-0902">Two-component regulatory system</keyword>
<evidence type="ECO:0000313" key="11">
    <source>
        <dbReference type="EMBL" id="NKG22593.1"/>
    </source>
</evidence>
<dbReference type="EC" id="2.7.13.3" evidence="3"/>
<evidence type="ECO:0000256" key="4">
    <source>
        <dbReference type="ARBA" id="ARBA00022553"/>
    </source>
</evidence>
<dbReference type="PROSITE" id="PS50109">
    <property type="entry name" value="HIS_KIN"/>
    <property type="match status" value="1"/>
</dbReference>
<feature type="coiled-coil region" evidence="8">
    <location>
        <begin position="127"/>
        <end position="168"/>
    </location>
</feature>
<dbReference type="Pfam" id="PF00512">
    <property type="entry name" value="HisKA"/>
    <property type="match status" value="1"/>
</dbReference>
<protein>
    <recommendedName>
        <fullName evidence="3">histidine kinase</fullName>
        <ecNumber evidence="3">2.7.13.3</ecNumber>
    </recommendedName>
</protein>
<feature type="domain" description="Histidine kinase" evidence="9">
    <location>
        <begin position="311"/>
        <end position="524"/>
    </location>
</feature>
<dbReference type="SMART" id="SM00091">
    <property type="entry name" value="PAS"/>
    <property type="match status" value="1"/>
</dbReference>
<dbReference type="Pfam" id="PF00989">
    <property type="entry name" value="PAS"/>
    <property type="match status" value="1"/>
</dbReference>
<comment type="caution">
    <text evidence="11">The sequence shown here is derived from an EMBL/GenBank/DDBJ whole genome shotgun (WGS) entry which is preliminary data.</text>
</comment>
<dbReference type="Pfam" id="PF02518">
    <property type="entry name" value="HATPase_c"/>
    <property type="match status" value="1"/>
</dbReference>
<dbReference type="PROSITE" id="PS50112">
    <property type="entry name" value="PAS"/>
    <property type="match status" value="1"/>
</dbReference>
<keyword evidence="5" id="KW-0808">Transferase</keyword>
<evidence type="ECO:0000256" key="8">
    <source>
        <dbReference type="SAM" id="Coils"/>
    </source>
</evidence>
<evidence type="ECO:0000256" key="3">
    <source>
        <dbReference type="ARBA" id="ARBA00012438"/>
    </source>
</evidence>
<dbReference type="InterPro" id="IPR003594">
    <property type="entry name" value="HATPase_dom"/>
</dbReference>
<dbReference type="PANTHER" id="PTHR43047">
    <property type="entry name" value="TWO-COMPONENT HISTIDINE PROTEIN KINASE"/>
    <property type="match status" value="1"/>
</dbReference>
<keyword evidence="8" id="KW-0175">Coiled coil</keyword>
<gene>
    <name evidence="11" type="ORF">HED64_17985</name>
</gene>
<name>A0ABX1G8K8_9MICC</name>
<dbReference type="Gene3D" id="1.10.287.130">
    <property type="match status" value="1"/>
</dbReference>
<dbReference type="InterPro" id="IPR004358">
    <property type="entry name" value="Sig_transdc_His_kin-like_C"/>
</dbReference>
<dbReference type="Proteomes" id="UP000746595">
    <property type="component" value="Unassembled WGS sequence"/>
</dbReference>
<dbReference type="SMART" id="SM00388">
    <property type="entry name" value="HisKA"/>
    <property type="match status" value="1"/>
</dbReference>
<dbReference type="PRINTS" id="PR00344">
    <property type="entry name" value="BCTRLSENSOR"/>
</dbReference>
<dbReference type="SUPFAM" id="SSF55785">
    <property type="entry name" value="PYP-like sensor domain (PAS domain)"/>
    <property type="match status" value="2"/>
</dbReference>
<evidence type="ECO:0000313" key="12">
    <source>
        <dbReference type="Proteomes" id="UP000746595"/>
    </source>
</evidence>
<keyword evidence="12" id="KW-1185">Reference proteome</keyword>
<keyword evidence="6" id="KW-0418">Kinase</keyword>
<dbReference type="NCBIfam" id="TIGR00229">
    <property type="entry name" value="sensory_box"/>
    <property type="match status" value="1"/>
</dbReference>
<comment type="subcellular location">
    <subcellularLocation>
        <location evidence="2">Cell membrane</location>
    </subcellularLocation>
</comment>
<evidence type="ECO:0000256" key="6">
    <source>
        <dbReference type="ARBA" id="ARBA00022777"/>
    </source>
</evidence>
<dbReference type="InterPro" id="IPR000014">
    <property type="entry name" value="PAS"/>
</dbReference>
<reference evidence="11 12" key="1">
    <citation type="submission" date="2020-04" db="EMBL/GenBank/DDBJ databases">
        <title>Paeniglutamicibacter sp. ANT13_2, a novel actinomycete isolated from sediment in Antarctica.</title>
        <authorList>
            <person name="Sakdapetsiri C."/>
            <person name="Pinyakong O."/>
        </authorList>
    </citation>
    <scope>NUCLEOTIDE SEQUENCE [LARGE SCALE GENOMIC DNA]</scope>
    <source>
        <strain evidence="11 12">ANT13_2</strain>
    </source>
</reference>
<dbReference type="InterPro" id="IPR013767">
    <property type="entry name" value="PAS_fold"/>
</dbReference>
<comment type="catalytic activity">
    <reaction evidence="1">
        <text>ATP + protein L-histidine = ADP + protein N-phospho-L-histidine.</text>
        <dbReference type="EC" id="2.7.13.3"/>
    </reaction>
</comment>
<dbReference type="EMBL" id="JAAWVT010000012">
    <property type="protein sequence ID" value="NKG22593.1"/>
    <property type="molecule type" value="Genomic_DNA"/>
</dbReference>
<evidence type="ECO:0000256" key="5">
    <source>
        <dbReference type="ARBA" id="ARBA00022679"/>
    </source>
</evidence>
<evidence type="ECO:0000256" key="2">
    <source>
        <dbReference type="ARBA" id="ARBA00004236"/>
    </source>
</evidence>
<dbReference type="CDD" id="cd00130">
    <property type="entry name" value="PAS"/>
    <property type="match status" value="1"/>
</dbReference>
<dbReference type="Gene3D" id="3.30.450.20">
    <property type="entry name" value="PAS domain"/>
    <property type="match status" value="2"/>
</dbReference>
<dbReference type="InterPro" id="IPR036890">
    <property type="entry name" value="HATPase_C_sf"/>
</dbReference>
<evidence type="ECO:0000256" key="1">
    <source>
        <dbReference type="ARBA" id="ARBA00000085"/>
    </source>
</evidence>
<evidence type="ECO:0000259" key="9">
    <source>
        <dbReference type="PROSITE" id="PS50109"/>
    </source>
</evidence>
<dbReference type="SUPFAM" id="SSF55874">
    <property type="entry name" value="ATPase domain of HSP90 chaperone/DNA topoisomerase II/histidine kinase"/>
    <property type="match status" value="1"/>
</dbReference>
<dbReference type="InterPro" id="IPR003661">
    <property type="entry name" value="HisK_dim/P_dom"/>
</dbReference>
<dbReference type="SMART" id="SM00387">
    <property type="entry name" value="HATPase_c"/>
    <property type="match status" value="1"/>
</dbReference>
<feature type="domain" description="PAS" evidence="10">
    <location>
        <begin position="10"/>
        <end position="66"/>
    </location>
</feature>
<sequence length="524" mass="56351">MNRTHTDSQPRTDFEALFHQAPAGFLITETDGTILEVNDTFLTWTGLERVAVQGANLLALFPADDRIIYDAYARPLLGSGRSFSELAVSIVGHDGHRHPALLSATRSPSAKDEPAVDRIIVFGISQRRGYEHELETALRRAEEAENARELAEADTAAHRNSLAESENELCLALRQSRRNESLLRTVLNTVDIGIAVVDHEANPVMHNSRYQRDLEHATPTGAGGGTDSGLLVYGPDHTTVGFQDIPLLRAARGESFSDALIWIGPRGDQRALNVSAQPVPEHGDFTGSVITYSDVTQLINAVAAKDDFLANVSHELRTPMTSIVGYLDLVLDDPDLPGHIAAPLKVALRNSERLLQLVGDLLSTATAGSALAPRNVDLAGLIRESICSATLRAQGNNVTITTDIPPTLPALLDPLRISQVLDNLLSNAIKFSPDGGHVTITAIRTHGHLTVEFTDTGIGMTPQDLQEAFTKFFRSDTVRKAAIPGAGLGLPITKNIIEAHHGTIALASDPGRGTTVSIILPFAE</sequence>
<keyword evidence="4" id="KW-0597">Phosphoprotein</keyword>
<dbReference type="InterPro" id="IPR005467">
    <property type="entry name" value="His_kinase_dom"/>
</dbReference>
<dbReference type="PANTHER" id="PTHR43047:SF72">
    <property type="entry name" value="OSMOSENSING HISTIDINE PROTEIN KINASE SLN1"/>
    <property type="match status" value="1"/>
</dbReference>
<dbReference type="Gene3D" id="3.30.565.10">
    <property type="entry name" value="Histidine kinase-like ATPase, C-terminal domain"/>
    <property type="match status" value="1"/>
</dbReference>
<accession>A0ABX1G8K8</accession>
<dbReference type="RefSeq" id="WP_168153337.1">
    <property type="nucleotide sequence ID" value="NZ_JAAWVT010000012.1"/>
</dbReference>